<evidence type="ECO:0008006" key="5">
    <source>
        <dbReference type="Google" id="ProtNLM"/>
    </source>
</evidence>
<evidence type="ECO:0000256" key="2">
    <source>
        <dbReference type="SAM" id="SignalP"/>
    </source>
</evidence>
<gene>
    <name evidence="3" type="ordered locus">Intca_2812</name>
</gene>
<dbReference type="Proteomes" id="UP000008914">
    <property type="component" value="Chromosome"/>
</dbReference>
<evidence type="ECO:0000313" key="3">
    <source>
        <dbReference type="EMBL" id="ADU49313.1"/>
    </source>
</evidence>
<keyword evidence="4" id="KW-1185">Reference proteome</keyword>
<evidence type="ECO:0000313" key="4">
    <source>
        <dbReference type="Proteomes" id="UP000008914"/>
    </source>
</evidence>
<keyword evidence="2" id="KW-0732">Signal</keyword>
<name>E6S9S5_INTC7</name>
<feature type="transmembrane region" description="Helical" evidence="1">
    <location>
        <begin position="127"/>
        <end position="147"/>
    </location>
</feature>
<reference evidence="3 4" key="1">
    <citation type="journal article" date="2010" name="Stand. Genomic Sci.">
        <title>Complete genome sequence of Intrasporangium calvum type strain (7 KIP).</title>
        <authorList>
            <person name="Del Rio T.G."/>
            <person name="Chertkov O."/>
            <person name="Yasawong M."/>
            <person name="Lucas S."/>
            <person name="Deshpande S."/>
            <person name="Cheng J.F."/>
            <person name="Detter C."/>
            <person name="Tapia R."/>
            <person name="Han C."/>
            <person name="Goodwin L."/>
            <person name="Pitluck S."/>
            <person name="Liolios K."/>
            <person name="Ivanova N."/>
            <person name="Mavromatis K."/>
            <person name="Pati A."/>
            <person name="Chen A."/>
            <person name="Palaniappan K."/>
            <person name="Land M."/>
            <person name="Hauser L."/>
            <person name="Chang Y.J."/>
            <person name="Jeffries C.D."/>
            <person name="Rohde M."/>
            <person name="Pukall R."/>
            <person name="Sikorski J."/>
            <person name="Goker M."/>
            <person name="Woyke T."/>
            <person name="Bristow J."/>
            <person name="Eisen J.A."/>
            <person name="Markowitz V."/>
            <person name="Hugenholtz P."/>
            <person name="Kyrpides N.C."/>
            <person name="Klenk H.P."/>
            <person name="Lapidus A."/>
        </authorList>
    </citation>
    <scope>NUCLEOTIDE SEQUENCE [LARGE SCALE GENOMIC DNA]</scope>
    <source>
        <strain evidence="4">ATCC 23552 / DSM 43043 / JCM 3097 / NBRC 12989 / 7 KIP</strain>
    </source>
</reference>
<dbReference type="EMBL" id="CP002343">
    <property type="protein sequence ID" value="ADU49313.1"/>
    <property type="molecule type" value="Genomic_DNA"/>
</dbReference>
<feature type="transmembrane region" description="Helical" evidence="1">
    <location>
        <begin position="199"/>
        <end position="215"/>
    </location>
</feature>
<dbReference type="eggNOG" id="ENOG5033IEN">
    <property type="taxonomic scope" value="Bacteria"/>
</dbReference>
<dbReference type="KEGG" id="ica:Intca_2812"/>
<keyword evidence="1" id="KW-1133">Transmembrane helix</keyword>
<feature type="chain" id="PRO_5003210954" description="DUF3592 domain-containing protein" evidence="2">
    <location>
        <begin position="22"/>
        <end position="216"/>
    </location>
</feature>
<dbReference type="HOGENOM" id="CLU_1276225_0_0_11"/>
<evidence type="ECO:0000256" key="1">
    <source>
        <dbReference type="SAM" id="Phobius"/>
    </source>
</evidence>
<keyword evidence="1" id="KW-0812">Transmembrane</keyword>
<proteinExistence type="predicted"/>
<protein>
    <recommendedName>
        <fullName evidence="5">DUF3592 domain-containing protein</fullName>
    </recommendedName>
</protein>
<feature type="transmembrane region" description="Helical" evidence="1">
    <location>
        <begin position="159"/>
        <end position="179"/>
    </location>
</feature>
<keyword evidence="1" id="KW-0472">Membrane</keyword>
<sequence>MGLLALSVAFAAAVVLTGARGASLQELQWAIGAGSVDKVRVIGALPPEATGSSRVSIEWQNGWNRHVTTVLQVSTPDEQSSSTMTRDIEPLHGDVERQLRAWDGDGALVVEGGIRPRWEATVAGWHVPAWLSPVAPLLWISAVLLLVGGPEPWRATRWAWIWVFASPFAVVGIPLFAVLSGPTRGVRQPSRPERRWTGGWTFIGVTLIGIFLGLAS</sequence>
<feature type="signal peptide" evidence="2">
    <location>
        <begin position="1"/>
        <end position="21"/>
    </location>
</feature>
<organism evidence="3 4">
    <name type="scientific">Intrasporangium calvum (strain ATCC 23552 / DSM 43043 / JCM 3097 / NBRC 12989 / NCIMB 10167 / NRRL B-3866 / 7 KIP)</name>
    <dbReference type="NCBI Taxonomy" id="710696"/>
    <lineage>
        <taxon>Bacteria</taxon>
        <taxon>Bacillati</taxon>
        <taxon>Actinomycetota</taxon>
        <taxon>Actinomycetes</taxon>
        <taxon>Micrococcales</taxon>
        <taxon>Intrasporangiaceae</taxon>
        <taxon>Intrasporangium</taxon>
    </lineage>
</organism>
<dbReference type="AlphaFoldDB" id="E6S9S5"/>
<accession>E6S9S5</accession>